<proteinExistence type="predicted"/>
<feature type="region of interest" description="Disordered" evidence="1">
    <location>
        <begin position="72"/>
        <end position="110"/>
    </location>
</feature>
<name>A0ABU6ZHW2_9FABA</name>
<feature type="compositionally biased region" description="Polar residues" evidence="1">
    <location>
        <begin position="276"/>
        <end position="287"/>
    </location>
</feature>
<protein>
    <submittedName>
        <fullName evidence="2">Uncharacterized protein</fullName>
    </submittedName>
</protein>
<evidence type="ECO:0000313" key="3">
    <source>
        <dbReference type="Proteomes" id="UP001341840"/>
    </source>
</evidence>
<feature type="region of interest" description="Disordered" evidence="1">
    <location>
        <begin position="255"/>
        <end position="287"/>
    </location>
</feature>
<evidence type="ECO:0000256" key="1">
    <source>
        <dbReference type="SAM" id="MobiDB-lite"/>
    </source>
</evidence>
<feature type="compositionally biased region" description="Basic and acidic residues" evidence="1">
    <location>
        <begin position="266"/>
        <end position="275"/>
    </location>
</feature>
<dbReference type="Proteomes" id="UP001341840">
    <property type="component" value="Unassembled WGS sequence"/>
</dbReference>
<accession>A0ABU6ZHW2</accession>
<sequence length="448" mass="50770">MPEILLEFRSYTGKCTGSQQNQNFQAWVRERPSNDEDRRLKGQRLFDGPDHDKDRKIRKMERNTRRLKKCLGKQTRVESSSSKEADFTGPRVQRVRRHRASPPREDRCHSPRRDIRITQGVPEQGPTSQHGIIGLLQVAIVWSSATPEVVSLCLITGLLEGDFRRHLTSKDITSMEEIHRIAHEYMRDEDVSKVVSGNKKNPTSQPNKGGSQGLSTLPIRPPIPRVGKFNTYTPLNASLTEDALEQAIREGKFPEFVQHVRPAKRQGNEDEREAQNPRSQRQTELASDTAQVMINVVVGTTQLKKSMSAVHKNTGGDYNLLFCKAFEVLTLRDHHLKPHLPGVVGIGDHIIKPDCAVDLLMTFREDDGRIATLRGDRVATITCNNTSLSLRKKAEDCTRVFTVDLDACLEENPRPEPDGNLEKFQLGETVDKYTMINRDLPFPLNRSF</sequence>
<keyword evidence="3" id="KW-1185">Reference proteome</keyword>
<reference evidence="2 3" key="1">
    <citation type="journal article" date="2023" name="Plants (Basel)">
        <title>Bridging the Gap: Combining Genomics and Transcriptomics Approaches to Understand Stylosanthes scabra, an Orphan Legume from the Brazilian Caatinga.</title>
        <authorList>
            <person name="Ferreira-Neto J.R.C."/>
            <person name="da Silva M.D."/>
            <person name="Binneck E."/>
            <person name="de Melo N.F."/>
            <person name="da Silva R.H."/>
            <person name="de Melo A.L.T.M."/>
            <person name="Pandolfi V."/>
            <person name="Bustamante F.O."/>
            <person name="Brasileiro-Vidal A.C."/>
            <person name="Benko-Iseppon A.M."/>
        </authorList>
    </citation>
    <scope>NUCLEOTIDE SEQUENCE [LARGE SCALE GENOMIC DNA]</scope>
    <source>
        <tissue evidence="2">Leaves</tissue>
    </source>
</reference>
<dbReference type="EMBL" id="JASCZI010272297">
    <property type="protein sequence ID" value="MED6221529.1"/>
    <property type="molecule type" value="Genomic_DNA"/>
</dbReference>
<organism evidence="2 3">
    <name type="scientific">Stylosanthes scabra</name>
    <dbReference type="NCBI Taxonomy" id="79078"/>
    <lineage>
        <taxon>Eukaryota</taxon>
        <taxon>Viridiplantae</taxon>
        <taxon>Streptophyta</taxon>
        <taxon>Embryophyta</taxon>
        <taxon>Tracheophyta</taxon>
        <taxon>Spermatophyta</taxon>
        <taxon>Magnoliopsida</taxon>
        <taxon>eudicotyledons</taxon>
        <taxon>Gunneridae</taxon>
        <taxon>Pentapetalae</taxon>
        <taxon>rosids</taxon>
        <taxon>fabids</taxon>
        <taxon>Fabales</taxon>
        <taxon>Fabaceae</taxon>
        <taxon>Papilionoideae</taxon>
        <taxon>50 kb inversion clade</taxon>
        <taxon>dalbergioids sensu lato</taxon>
        <taxon>Dalbergieae</taxon>
        <taxon>Pterocarpus clade</taxon>
        <taxon>Stylosanthes</taxon>
    </lineage>
</organism>
<feature type="compositionally biased region" description="Polar residues" evidence="1">
    <location>
        <begin position="198"/>
        <end position="215"/>
    </location>
</feature>
<gene>
    <name evidence="2" type="ORF">PIB30_055675</name>
</gene>
<evidence type="ECO:0000313" key="2">
    <source>
        <dbReference type="EMBL" id="MED6221529.1"/>
    </source>
</evidence>
<feature type="compositionally biased region" description="Basic and acidic residues" evidence="1">
    <location>
        <begin position="30"/>
        <end position="40"/>
    </location>
</feature>
<feature type="region of interest" description="Disordered" evidence="1">
    <location>
        <begin position="30"/>
        <end position="53"/>
    </location>
</feature>
<comment type="caution">
    <text evidence="2">The sequence shown here is derived from an EMBL/GenBank/DDBJ whole genome shotgun (WGS) entry which is preliminary data.</text>
</comment>
<feature type="region of interest" description="Disordered" evidence="1">
    <location>
        <begin position="190"/>
        <end position="221"/>
    </location>
</feature>